<dbReference type="VEuPathDB" id="PlasmoDB:PocGH01_00057900"/>
<name>A0A1A8XBI9_PLAOA</name>
<gene>
    <name evidence="3" type="ORF">POVCU1_078440</name>
    <name evidence="2" type="ORF">POVCU2_0007540</name>
</gene>
<dbReference type="AlphaFoldDB" id="A0A1A8XBI9"/>
<dbReference type="InterPro" id="IPR008780">
    <property type="entry name" value="Plasmodium_Vir"/>
</dbReference>
<dbReference type="Proteomes" id="UP000078546">
    <property type="component" value="Unassembled WGS sequence"/>
</dbReference>
<evidence type="ECO:0000313" key="5">
    <source>
        <dbReference type="Proteomes" id="UP000078560"/>
    </source>
</evidence>
<evidence type="ECO:0000313" key="2">
    <source>
        <dbReference type="EMBL" id="SBS80919.1"/>
    </source>
</evidence>
<sequence length="334" mass="39749">MSDKYDFKPILYSTKLYNYLDEYNDNNGHSPKCTEILRKFIDHEDIYKFCISFRSNLDIFGSWSIAGLSLTQEEQCHYLNSWINNRLINLKFDTAHAKYTEIYQFIVEYLQEFNIEKKCKDIRFSLINKKDYERTKTLYDYALDYQKIIFHVTNYGCTQENQAYINNISNVYSTLKGECVQTEEKPYCVVLKYIKNVYGDEEISQLKCKRIYKNPSEVDLQINQLHADVDMLESQSQDGDLMDRETKDGVYHSPSSSIAVAIVLPLLGLILFFFILYRFTPHKLWMHLYLRKKRIISSTTHGEDESQNETFENTYQHMNWNFQKIRHHIGFNPL</sequence>
<feature type="transmembrane region" description="Helical" evidence="1">
    <location>
        <begin position="258"/>
        <end position="277"/>
    </location>
</feature>
<reference evidence="3" key="1">
    <citation type="submission" date="2016-05" db="EMBL/GenBank/DDBJ databases">
        <authorList>
            <person name="Lavstsen T."/>
            <person name="Jespersen J.S."/>
        </authorList>
    </citation>
    <scope>NUCLEOTIDE SEQUENCE [LARGE SCALE GENOMIC DNA]</scope>
</reference>
<proteinExistence type="predicted"/>
<keyword evidence="1" id="KW-0472">Membrane</keyword>
<keyword evidence="1" id="KW-1133">Transmembrane helix</keyword>
<dbReference type="Proteomes" id="UP000078560">
    <property type="component" value="Unassembled WGS sequence"/>
</dbReference>
<protein>
    <submittedName>
        <fullName evidence="3">PIR Superfamily Protein</fullName>
    </submittedName>
</protein>
<dbReference type="Pfam" id="PF05795">
    <property type="entry name" value="Plasmodium_Vir"/>
    <property type="match status" value="1"/>
</dbReference>
<reference evidence="4 5" key="2">
    <citation type="submission" date="2016-05" db="EMBL/GenBank/DDBJ databases">
        <authorList>
            <person name="Naeem Raeece"/>
        </authorList>
    </citation>
    <scope>NUCLEOTIDE SEQUENCE [LARGE SCALE GENOMIC DNA]</scope>
</reference>
<dbReference type="EMBL" id="FLQU01000107">
    <property type="protein sequence ID" value="SBS80919.1"/>
    <property type="molecule type" value="Genomic_DNA"/>
</dbReference>
<accession>A0A1A8XBI9</accession>
<evidence type="ECO:0000256" key="1">
    <source>
        <dbReference type="SAM" id="Phobius"/>
    </source>
</evidence>
<evidence type="ECO:0000313" key="3">
    <source>
        <dbReference type="EMBL" id="SBT02573.1"/>
    </source>
</evidence>
<evidence type="ECO:0000313" key="4">
    <source>
        <dbReference type="Proteomes" id="UP000078546"/>
    </source>
</evidence>
<keyword evidence="1" id="KW-0812">Transmembrane</keyword>
<organism evidence="3 4">
    <name type="scientific">Plasmodium ovale curtisi</name>
    <dbReference type="NCBI Taxonomy" id="864141"/>
    <lineage>
        <taxon>Eukaryota</taxon>
        <taxon>Sar</taxon>
        <taxon>Alveolata</taxon>
        <taxon>Apicomplexa</taxon>
        <taxon>Aconoidasida</taxon>
        <taxon>Haemosporida</taxon>
        <taxon>Plasmodiidae</taxon>
        <taxon>Plasmodium</taxon>
        <taxon>Plasmodium (Plasmodium)</taxon>
    </lineage>
</organism>
<dbReference type="EMBL" id="FLQV01003534">
    <property type="protein sequence ID" value="SBT02573.1"/>
    <property type="molecule type" value="Genomic_DNA"/>
</dbReference>